<dbReference type="GeneID" id="92006565"/>
<evidence type="ECO:0000313" key="2">
    <source>
        <dbReference type="EMBL" id="KAL0263500.1"/>
    </source>
</evidence>
<comment type="caution">
    <text evidence="2">The sequence shown here is derived from an EMBL/GenBank/DDBJ whole genome shotgun (WGS) entry which is preliminary data.</text>
</comment>
<protein>
    <submittedName>
        <fullName evidence="2">Uncharacterized protein</fullName>
    </submittedName>
</protein>
<dbReference type="EMBL" id="JAJVCZ030000002">
    <property type="protein sequence ID" value="KAL0263500.1"/>
    <property type="molecule type" value="Genomic_DNA"/>
</dbReference>
<accession>A0ABR3CSB8</accession>
<evidence type="ECO:0000313" key="3">
    <source>
        <dbReference type="Proteomes" id="UP001430584"/>
    </source>
</evidence>
<dbReference type="RefSeq" id="XP_066636529.1">
    <property type="nucleotide sequence ID" value="XM_066773962.1"/>
</dbReference>
<name>A0ABR3CSB8_9PEZI</name>
<feature type="region of interest" description="Disordered" evidence="1">
    <location>
        <begin position="84"/>
        <end position="176"/>
    </location>
</feature>
<evidence type="ECO:0000256" key="1">
    <source>
        <dbReference type="SAM" id="MobiDB-lite"/>
    </source>
</evidence>
<proteinExistence type="predicted"/>
<keyword evidence="3" id="KW-1185">Reference proteome</keyword>
<feature type="compositionally biased region" description="Basic and acidic residues" evidence="1">
    <location>
        <begin position="84"/>
        <end position="143"/>
    </location>
</feature>
<dbReference type="Proteomes" id="UP001430584">
    <property type="component" value="Unassembled WGS sequence"/>
</dbReference>
<reference evidence="2 3" key="1">
    <citation type="submission" date="2024-02" db="EMBL/GenBank/DDBJ databases">
        <title>De novo assembly and annotation of 12 fungi associated with fruit tree decline syndrome in Ontario, Canada.</title>
        <authorList>
            <person name="Sulman M."/>
            <person name="Ellouze W."/>
            <person name="Ilyukhin E."/>
        </authorList>
    </citation>
    <scope>NUCLEOTIDE SEQUENCE [LARGE SCALE GENOMIC DNA]</scope>
    <source>
        <strain evidence="2 3">FDS-637</strain>
    </source>
</reference>
<gene>
    <name evidence="2" type="ORF">SLS55_002480</name>
</gene>
<organism evidence="2 3">
    <name type="scientific">Diplodia seriata</name>
    <dbReference type="NCBI Taxonomy" id="420778"/>
    <lineage>
        <taxon>Eukaryota</taxon>
        <taxon>Fungi</taxon>
        <taxon>Dikarya</taxon>
        <taxon>Ascomycota</taxon>
        <taxon>Pezizomycotina</taxon>
        <taxon>Dothideomycetes</taxon>
        <taxon>Dothideomycetes incertae sedis</taxon>
        <taxon>Botryosphaeriales</taxon>
        <taxon>Botryosphaeriaceae</taxon>
        <taxon>Diplodia</taxon>
    </lineage>
</organism>
<feature type="region of interest" description="Disordered" evidence="1">
    <location>
        <begin position="231"/>
        <end position="269"/>
    </location>
</feature>
<sequence>MHGDLIYHAYSGMLWMQNFGDDFHFNRNAGSHRWFVNKDDHTVYHCIRRNDGLKMQGWYLEEKLKTLAEASENLVREKEQKAALRNEGRRKAAAEKAARREEEKVKKAARKEEEEIKKAARKEEEETRKKTVREQEKRKKAEAKATAPQHSKRKASDSDTFLVESAPQKKACQGIDKVSEASLDALFEGGEDGEEPDDGGLLLSCMELIEDGEEPDDGGLLLSCMELIEDGDADGAVEDGNTEGAVEDEGTTETEDIPYESESEESEEE</sequence>